<reference evidence="8 9" key="1">
    <citation type="submission" date="2020-03" db="EMBL/GenBank/DDBJ databases">
        <title>Dissostichus mawsoni Genome sequencing and assembly.</title>
        <authorList>
            <person name="Park H."/>
        </authorList>
    </citation>
    <scope>NUCLEOTIDE SEQUENCE [LARGE SCALE GENOMIC DNA]</scope>
    <source>
        <strain evidence="8">DM0001</strain>
        <tissue evidence="8">Muscle</tissue>
    </source>
</reference>
<protein>
    <recommendedName>
        <fullName evidence="7">CARD domain-containing protein</fullName>
    </recommendedName>
</protein>
<evidence type="ECO:0000256" key="4">
    <source>
        <dbReference type="ARBA" id="ARBA00022737"/>
    </source>
</evidence>
<dbReference type="InterPro" id="IPR001315">
    <property type="entry name" value="CARD"/>
</dbReference>
<dbReference type="InterPro" id="IPR019775">
    <property type="entry name" value="WD40_repeat_CS"/>
</dbReference>
<feature type="repeat" description="WD" evidence="5">
    <location>
        <begin position="1161"/>
        <end position="1202"/>
    </location>
</feature>
<evidence type="ECO:0000259" key="7">
    <source>
        <dbReference type="PROSITE" id="PS50209"/>
    </source>
</evidence>
<dbReference type="Gene3D" id="1.10.10.10">
    <property type="entry name" value="Winged helix-like DNA-binding domain superfamily/Winged helix DNA-binding domain"/>
    <property type="match status" value="1"/>
</dbReference>
<proteinExistence type="inferred from homology"/>
<feature type="repeat" description="WD" evidence="5">
    <location>
        <begin position="1497"/>
        <end position="1541"/>
    </location>
</feature>
<dbReference type="SMART" id="SM00320">
    <property type="entry name" value="WD40"/>
    <property type="match status" value="7"/>
</dbReference>
<dbReference type="Pfam" id="PF00400">
    <property type="entry name" value="WD40"/>
    <property type="match status" value="5"/>
</dbReference>
<dbReference type="Pfam" id="PF05794">
    <property type="entry name" value="Tcp11"/>
    <property type="match status" value="1"/>
</dbReference>
<evidence type="ECO:0000313" key="8">
    <source>
        <dbReference type="EMBL" id="KAF3859247.1"/>
    </source>
</evidence>
<dbReference type="Gene3D" id="3.40.50.300">
    <property type="entry name" value="P-loop containing nucleotide triphosphate hydrolases"/>
    <property type="match status" value="1"/>
</dbReference>
<dbReference type="InterPro" id="IPR036388">
    <property type="entry name" value="WH-like_DNA-bd_sf"/>
</dbReference>
<evidence type="ECO:0000256" key="2">
    <source>
        <dbReference type="ARBA" id="ARBA00022574"/>
    </source>
</evidence>
<dbReference type="Pfam" id="PF00619">
    <property type="entry name" value="CARD"/>
    <property type="match status" value="1"/>
</dbReference>
<dbReference type="InterPro" id="IPR002182">
    <property type="entry name" value="NB-ARC"/>
</dbReference>
<keyword evidence="4" id="KW-0677">Repeat</keyword>
<keyword evidence="9" id="KW-1185">Reference proteome</keyword>
<dbReference type="SUPFAM" id="SSF52540">
    <property type="entry name" value="P-loop containing nucleoside triphosphate hydrolases"/>
    <property type="match status" value="1"/>
</dbReference>
<sequence length="1707" mass="191091">MPLNDERPASTSGGEKQDVESSSECSDSVTSASSRESFTSDGSSKHCTPSCEFTPQTLTPPKTLTLDEVMESARDLSNLRLAHEIAVNHDFHVEPESLPEGSLTKLVRDTLHKAFWDILASELTDDPPEYGQAIRLLAEIREILLSFLNPGANRMRTQIMEVLDMDLICQQADNNAVDIQGLASYIISTMGKLCCPIRDEEIKKLSQNSDNMVTMFREIFRLLDLMKTDVVNFEVDTLRLLLQRHGADCEREMFQSVLDKTPSALNHTTSWLKSALEELTNNIPEEQTPSQGKGQLVPGPFQVLNTAFLRILTWENDKSPLPETLMTDETRLQKIQQQLQQIQVVNEVLLIIFSTVGGPIQGLPLLSDRLKRMTSVLLDGMHSPHFNQEEALEGVSAQICSELNKSLTERSYPPMPPALQATLTGQILSITQKDNPIRTLVEDRVQQYFMALICDPKPQSKLEQVPVGLTAIKPELALLGAMFISLVNYNKTVYGPTYGGILWKLMFSSSPPPANPPQDTAQDSGPAWLPCRAEMALEEGARSSLLRFRHKLEQDIKPSYLMDHLISDGVLTVDEEERIKTQPTRKDQAAALLELLLRKDNRAYISFYNALITEAYEDLANLLHGDLPQISLSALKGSSDGCSPTVQAVLSQGGVPQRPVVFVSRLELVNRVREKLFLLEKAPGWVTVFGMAGSGKSVLAAEAVRHQGIIEECFPGGVHWLSIGQLDKPDLLAKIQSLCFRLEQSMDSQSLHRTPNSLDEAKERLRFLMLRRYPRTLLILDDVWDTTVLKAFDIHSRVLLTTRNRALADSVSGAKYLVEVESGLDENKGMEILALYTKTEVCALPEDARSIVRECKGSPLVVSLIGALLKEKPNRWHYYLRQLQQKQFKRIRKSSSYDYDALDQAMSASIEVLPDEHREFYKDLTVLENDIKVPAKVEDILEEFVNKSLLFVDNHNKPYLYYLHDLQLDFLVEQRTQLESLHNKVVHQYQQHYRDGPPTSGDEDELYSLMFSLDWVSIKARIMGPAHLINDYVEYGPVLDKENSDVRSHFQEFLSLNGHHLEQRPFPDVVQLALSQPHSSEVYRQALLQAQGGARTGRLYFDWLYASSYITILMNKSSVENLSRLVLHPSRAPSTPPASPTMEPGSPPVFRSTSGEKLTEIQAHDDEVLCCAFSPDDRLLATCSSDRKVKVWNVERAMLLRVFEEEHSEQLWNLNKPSSQNTMFGHFEPVNHCCFSPDDAYVSTSSNDGTLFQVSSANEWKTIKVSDMFEESDEEVFVKCSTWTADGKRIICAARNAALVFDVETSDMLLEIKTNRLSTVQFCHACPTSNLLAIAFSNYAVELWDLESNNKVADCSGHLSWVQRGVFSRRLPAALLLRRPDCQGEADSACVLLYLWETKKVHTSSAVCLKRDSDVSSTMKKSSLVRDGRTGSVLFQSEEMSSRICCTCMCRQPSAVALGQEDGTVQGVGGALGRLLATLLGHTKTVWRWQSGECKVLQGHKEQVRCFSLLSTSPSDTRLLSWSYDGTVKMWDTEGGEKLQDIEAHRGAILSCHASPDGSLFATTSADKTAKLWHCESWQCVHTLSGHQDCVRSCGSPGTASASPRETTTERFGVKDGSLLRICSRDGKDAMDSLHGGWVTDLHFSPDNSLLVSTGGYIKWWDVEKGKALQTFFPRGTALKRIHVSSDFSTFVTIDSIGILYILQRVV</sequence>
<accession>A0A7J5ZF36</accession>
<dbReference type="InterPro" id="IPR001680">
    <property type="entry name" value="WD40_rpt"/>
</dbReference>
<feature type="compositionally biased region" description="Low complexity" evidence="6">
    <location>
        <begin position="22"/>
        <end position="34"/>
    </location>
</feature>
<dbReference type="Proteomes" id="UP000518266">
    <property type="component" value="Unassembled WGS sequence"/>
</dbReference>
<dbReference type="GO" id="GO:0006915">
    <property type="term" value="P:apoptotic process"/>
    <property type="evidence" value="ECO:0007669"/>
    <property type="project" value="UniProtKB-KW"/>
</dbReference>
<dbReference type="EMBL" id="JAAKFY010000003">
    <property type="protein sequence ID" value="KAF3859247.1"/>
    <property type="molecule type" value="Genomic_DNA"/>
</dbReference>
<comment type="similarity">
    <text evidence="1">Belongs to the TCP11 family.</text>
</comment>
<dbReference type="InterPro" id="IPR008862">
    <property type="entry name" value="Tcp11"/>
</dbReference>
<feature type="repeat" description="WD" evidence="5">
    <location>
        <begin position="1542"/>
        <end position="1583"/>
    </location>
</feature>
<organism evidence="8 9">
    <name type="scientific">Dissostichus mawsoni</name>
    <name type="common">Antarctic cod</name>
    <dbReference type="NCBI Taxonomy" id="36200"/>
    <lineage>
        <taxon>Eukaryota</taxon>
        <taxon>Metazoa</taxon>
        <taxon>Chordata</taxon>
        <taxon>Craniata</taxon>
        <taxon>Vertebrata</taxon>
        <taxon>Euteleostomi</taxon>
        <taxon>Actinopterygii</taxon>
        <taxon>Neopterygii</taxon>
        <taxon>Teleostei</taxon>
        <taxon>Neoteleostei</taxon>
        <taxon>Acanthomorphata</taxon>
        <taxon>Eupercaria</taxon>
        <taxon>Perciformes</taxon>
        <taxon>Notothenioidei</taxon>
        <taxon>Nototheniidae</taxon>
        <taxon>Dissostichus</taxon>
    </lineage>
</organism>
<dbReference type="PRINTS" id="PR00364">
    <property type="entry name" value="DISEASERSIST"/>
</dbReference>
<dbReference type="InterPro" id="IPR048975">
    <property type="entry name" value="WHD_APAF1"/>
</dbReference>
<dbReference type="PROSITE" id="PS50294">
    <property type="entry name" value="WD_REPEATS_REGION"/>
    <property type="match status" value="2"/>
</dbReference>
<dbReference type="GO" id="GO:0042981">
    <property type="term" value="P:regulation of apoptotic process"/>
    <property type="evidence" value="ECO:0007669"/>
    <property type="project" value="InterPro"/>
</dbReference>
<dbReference type="SUPFAM" id="SSF50978">
    <property type="entry name" value="WD40 repeat-like"/>
    <property type="match status" value="2"/>
</dbReference>
<dbReference type="SMART" id="SM00114">
    <property type="entry name" value="CARD"/>
    <property type="match status" value="1"/>
</dbReference>
<dbReference type="InterPro" id="IPR015943">
    <property type="entry name" value="WD40/YVTN_repeat-like_dom_sf"/>
</dbReference>
<dbReference type="InterPro" id="IPR027417">
    <property type="entry name" value="P-loop_NTPase"/>
</dbReference>
<dbReference type="Pfam" id="PF17908">
    <property type="entry name" value="APAF1_C"/>
    <property type="match status" value="1"/>
</dbReference>
<dbReference type="GO" id="GO:0005829">
    <property type="term" value="C:cytosol"/>
    <property type="evidence" value="ECO:0007669"/>
    <property type="project" value="UniProtKB-ARBA"/>
</dbReference>
<evidence type="ECO:0000313" key="9">
    <source>
        <dbReference type="Proteomes" id="UP000518266"/>
    </source>
</evidence>
<name>A0A7J5ZF36_DISMA</name>
<dbReference type="Gene3D" id="1.10.533.10">
    <property type="entry name" value="Death Domain, Fas"/>
    <property type="match status" value="1"/>
</dbReference>
<dbReference type="Gene3D" id="1.25.40.370">
    <property type="match status" value="1"/>
</dbReference>
<dbReference type="GO" id="GO:0043531">
    <property type="term" value="F:ADP binding"/>
    <property type="evidence" value="ECO:0007669"/>
    <property type="project" value="InterPro"/>
</dbReference>
<evidence type="ECO:0000256" key="1">
    <source>
        <dbReference type="ARBA" id="ARBA00010954"/>
    </source>
</evidence>
<dbReference type="FunFam" id="1.10.8.430:FF:000001">
    <property type="entry name" value="Apoptotic protease-activating factor 1"/>
    <property type="match status" value="1"/>
</dbReference>
<keyword evidence="2 5" id="KW-0853">WD repeat</keyword>
<dbReference type="InterPro" id="IPR042197">
    <property type="entry name" value="Apaf_helical"/>
</dbReference>
<feature type="region of interest" description="Disordered" evidence="6">
    <location>
        <begin position="1"/>
        <end position="59"/>
    </location>
</feature>
<dbReference type="PROSITE" id="PS50082">
    <property type="entry name" value="WD_REPEATS_2"/>
    <property type="match status" value="3"/>
</dbReference>
<gene>
    <name evidence="8" type="ORF">F7725_021646</name>
</gene>
<dbReference type="Pfam" id="PF00931">
    <property type="entry name" value="NB-ARC"/>
    <property type="match status" value="1"/>
</dbReference>
<dbReference type="FunFam" id="3.40.50.300:FF:000502">
    <property type="entry name" value="Apoptotic protease-activating factor 1"/>
    <property type="match status" value="1"/>
</dbReference>
<dbReference type="SUPFAM" id="SSF47986">
    <property type="entry name" value="DEATH domain"/>
    <property type="match status" value="1"/>
</dbReference>
<feature type="region of interest" description="Disordered" evidence="6">
    <location>
        <begin position="1130"/>
        <end position="1153"/>
    </location>
</feature>
<dbReference type="Gene3D" id="2.130.10.10">
    <property type="entry name" value="YVTN repeat-like/Quinoprotein amine dehydrogenase"/>
    <property type="match status" value="2"/>
</dbReference>
<keyword evidence="3" id="KW-0053">Apoptosis</keyword>
<dbReference type="OrthoDB" id="1357022at2759"/>
<evidence type="ECO:0000256" key="6">
    <source>
        <dbReference type="SAM" id="MobiDB-lite"/>
    </source>
</evidence>
<dbReference type="PANTHER" id="PTHR22845:SF5">
    <property type="entry name" value="APOPTOTIC PROTEASE-ACTIVATING FACTOR 1"/>
    <property type="match status" value="1"/>
</dbReference>
<dbReference type="InterPro" id="IPR036322">
    <property type="entry name" value="WD40_repeat_dom_sf"/>
</dbReference>
<dbReference type="PROSITE" id="PS50209">
    <property type="entry name" value="CARD"/>
    <property type="match status" value="1"/>
</dbReference>
<dbReference type="InterPro" id="IPR011029">
    <property type="entry name" value="DEATH-like_dom_sf"/>
</dbReference>
<feature type="compositionally biased region" description="Polar residues" evidence="6">
    <location>
        <begin position="35"/>
        <end position="53"/>
    </location>
</feature>
<dbReference type="Pfam" id="PF21296">
    <property type="entry name" value="WHD_APAF1"/>
    <property type="match status" value="1"/>
</dbReference>
<dbReference type="Gene3D" id="1.10.8.430">
    <property type="entry name" value="Helical domain of apoptotic protease-activating factors"/>
    <property type="match status" value="1"/>
</dbReference>
<dbReference type="PANTHER" id="PTHR22845">
    <property type="entry name" value="APOPTOTIC PROTEASE-ACTIVATING FACTOR 1"/>
    <property type="match status" value="1"/>
</dbReference>
<comment type="caution">
    <text evidence="8">The sequence shown here is derived from an EMBL/GenBank/DDBJ whole genome shotgun (WGS) entry which is preliminary data.</text>
</comment>
<dbReference type="InterPro" id="IPR041452">
    <property type="entry name" value="APAF1_C"/>
</dbReference>
<dbReference type="PROSITE" id="PS00678">
    <property type="entry name" value="WD_REPEATS_1"/>
    <property type="match status" value="1"/>
</dbReference>
<evidence type="ECO:0000256" key="3">
    <source>
        <dbReference type="ARBA" id="ARBA00022703"/>
    </source>
</evidence>
<dbReference type="FunFam" id="1.10.533.10:FF:000081">
    <property type="entry name" value="Apoptotic protease-activating factor 1"/>
    <property type="match status" value="1"/>
</dbReference>
<feature type="domain" description="CARD" evidence="7">
    <location>
        <begin position="537"/>
        <end position="626"/>
    </location>
</feature>
<evidence type="ECO:0000256" key="5">
    <source>
        <dbReference type="PROSITE-ProRule" id="PRU00221"/>
    </source>
</evidence>